<dbReference type="SUPFAM" id="SSF49464">
    <property type="entry name" value="Carboxypeptidase regulatory domain-like"/>
    <property type="match status" value="1"/>
</dbReference>
<dbReference type="Proteomes" id="UP001139450">
    <property type="component" value="Unassembled WGS sequence"/>
</dbReference>
<dbReference type="Gene3D" id="2.60.40.1120">
    <property type="entry name" value="Carboxypeptidase-like, regulatory domain"/>
    <property type="match status" value="1"/>
</dbReference>
<gene>
    <name evidence="2" type="ORF">MUY27_17450</name>
</gene>
<sequence>MNSDITYKRLLLFIAFVFSSITLFAQATVVTGTVTDANTRKPLSFVTVAFTGSSIGANTDDNGKYTLRTTKPLTQLSISFVGYKTATLSVVPGKEQVINVKLFPEAKQLTEVVVKSGKKPKYRNRDNPAVELIRQVIAHKEQNRPEAYNFVEYKEYDKTQMSFINVSEQLSERKFFKKYKFFLDNKDSTILPGKTLLPVYLDEKLSQTYYRKHPEKTKTLILGQKSVNFGSFMDSEGFGTYLKRMYNPIDIYQNNIFLMTNNFLSPIADGGPTFYKYFITDTLQVGNSKLIQLSFTPRNTTDMLFEGDIYITLDGNYAVQQVRMTINKNINLNWVRTMAIALDFEQNPDNRWHLSRSDVRADFGTSKKGNHGIFAERTITFKNYLVNNSRPDTTYDGEATETVPDAKSRPATYWAENRLDTLSKAESRVYKNIDSLQSMPSFRRTADIVTLLLAGYKSFGKFEVGPANTFYSFNPVEGFRLRLGGRTTPELSKRYYFETYAAYGFKDERWKYFLSATYSLNNKSIYKFPQNYIRASFQRDTKIPGADLQFVQEDNFLLSFKRGNNDKYLYNDFYRLDYVHEFENHFSYTLGLKKWTQSPAGSLYFNNFENGRLNSIHDLTTTEATLSLRYAPHEQFYQGKIYRIPIPSKYPVISLDYTAGLKNVLGGEYNYQKLHASIGRRTYLSQLGYADITVEGANIFGQAPFPLLEIHRANQTYAYDLDSYNLMNFMEFVSDHYAALNIDQHFMGFFFNKIPLFKRLKWRETASLKVLYGGIRDENNPSIHPDLYQFPISEGAPITYSLGSKPYVEGSVGVENIFKFIRVDFVKRFNYLDHPDVPSWGIRTRVKFDF</sequence>
<dbReference type="AlphaFoldDB" id="A0A9X1X5N9"/>
<proteinExistence type="predicted"/>
<evidence type="ECO:0000256" key="1">
    <source>
        <dbReference type="SAM" id="SignalP"/>
    </source>
</evidence>
<keyword evidence="3" id="KW-1185">Reference proteome</keyword>
<dbReference type="RefSeq" id="WP_245132194.1">
    <property type="nucleotide sequence ID" value="NZ_JALJEJ010000010.1"/>
</dbReference>
<feature type="signal peptide" evidence="1">
    <location>
        <begin position="1"/>
        <end position="27"/>
    </location>
</feature>
<accession>A0A9X1X5N9</accession>
<dbReference type="InterPro" id="IPR008969">
    <property type="entry name" value="CarboxyPept-like_regulatory"/>
</dbReference>
<dbReference type="GO" id="GO:0004180">
    <property type="term" value="F:carboxypeptidase activity"/>
    <property type="evidence" value="ECO:0007669"/>
    <property type="project" value="UniProtKB-KW"/>
</dbReference>
<reference evidence="2" key="1">
    <citation type="submission" date="2022-04" db="EMBL/GenBank/DDBJ databases">
        <title>Mucilaginibacter sp. RS28 isolated from freshwater.</title>
        <authorList>
            <person name="Ko S.-R."/>
        </authorList>
    </citation>
    <scope>NUCLEOTIDE SEQUENCE</scope>
    <source>
        <strain evidence="2">RS28</strain>
    </source>
</reference>
<dbReference type="Pfam" id="PF13715">
    <property type="entry name" value="CarbopepD_reg_2"/>
    <property type="match status" value="1"/>
</dbReference>
<evidence type="ECO:0000313" key="2">
    <source>
        <dbReference type="EMBL" id="MCJ8211509.1"/>
    </source>
</evidence>
<comment type="caution">
    <text evidence="2">The sequence shown here is derived from an EMBL/GenBank/DDBJ whole genome shotgun (WGS) entry which is preliminary data.</text>
</comment>
<keyword evidence="1" id="KW-0732">Signal</keyword>
<keyword evidence="2" id="KW-0378">Hydrolase</keyword>
<dbReference type="EMBL" id="JALJEJ010000010">
    <property type="protein sequence ID" value="MCJ8211509.1"/>
    <property type="molecule type" value="Genomic_DNA"/>
</dbReference>
<keyword evidence="2" id="KW-0645">Protease</keyword>
<organism evidence="2 3">
    <name type="scientific">Mucilaginibacter straminoryzae</name>
    <dbReference type="NCBI Taxonomy" id="2932774"/>
    <lineage>
        <taxon>Bacteria</taxon>
        <taxon>Pseudomonadati</taxon>
        <taxon>Bacteroidota</taxon>
        <taxon>Sphingobacteriia</taxon>
        <taxon>Sphingobacteriales</taxon>
        <taxon>Sphingobacteriaceae</taxon>
        <taxon>Mucilaginibacter</taxon>
    </lineage>
</organism>
<protein>
    <submittedName>
        <fullName evidence="2">DUF5686 and carboxypeptidase regulatory-like domain-containing protein</fullName>
    </submittedName>
</protein>
<dbReference type="InterPro" id="IPR043741">
    <property type="entry name" value="DUF5686"/>
</dbReference>
<feature type="chain" id="PRO_5040824916" evidence="1">
    <location>
        <begin position="28"/>
        <end position="850"/>
    </location>
</feature>
<keyword evidence="2" id="KW-0121">Carboxypeptidase</keyword>
<dbReference type="Pfam" id="PF18939">
    <property type="entry name" value="DUF5686"/>
    <property type="match status" value="1"/>
</dbReference>
<evidence type="ECO:0000313" key="3">
    <source>
        <dbReference type="Proteomes" id="UP001139450"/>
    </source>
</evidence>
<name>A0A9X1X5N9_9SPHI</name>